<name>A0A918RSK7_9GAMM</name>
<evidence type="ECO:0000313" key="3">
    <source>
        <dbReference type="EMBL" id="GHA08245.1"/>
    </source>
</evidence>
<dbReference type="PANTHER" id="PTHR35562">
    <property type="entry name" value="DNA ENDONUCLEASE SMRA-RELATED"/>
    <property type="match status" value="1"/>
</dbReference>
<sequence>MAGDHSDRMHRLLGHGVKPLKQDRVRPYRKPLDPTPAQRLLDEQRVMDELLEESDESASYESGDELKFLRSGYSSRLLKKLRRGDYAIQDELDLHGLIVSDAKRETHAFINQCALEKVSAVRIVHGKGRNSAGRMPVLKNMLIGWLSKNQHVVAVVSTPANDGGTGAVYVLLGTTRRATAR</sequence>
<comment type="caution">
    <text evidence="3">The sequence shown here is derived from an EMBL/GenBank/DDBJ whole genome shotgun (WGS) entry which is preliminary data.</text>
</comment>
<reference evidence="3" key="1">
    <citation type="journal article" date="2014" name="Int. J. Syst. Evol. Microbiol.">
        <title>Complete genome sequence of Corynebacterium casei LMG S-19264T (=DSM 44701T), isolated from a smear-ripened cheese.</title>
        <authorList>
            <consortium name="US DOE Joint Genome Institute (JGI-PGF)"/>
            <person name="Walter F."/>
            <person name="Albersmeier A."/>
            <person name="Kalinowski J."/>
            <person name="Ruckert C."/>
        </authorList>
    </citation>
    <scope>NUCLEOTIDE SEQUENCE</scope>
    <source>
        <strain evidence="3">KCTC 12711</strain>
    </source>
</reference>
<dbReference type="Gene3D" id="3.30.1370.110">
    <property type="match status" value="1"/>
</dbReference>
<feature type="compositionally biased region" description="Basic and acidic residues" evidence="1">
    <location>
        <begin position="1"/>
        <end position="10"/>
    </location>
</feature>
<accession>A0A918RSK7</accession>
<feature type="domain" description="Smr" evidence="2">
    <location>
        <begin position="92"/>
        <end position="173"/>
    </location>
</feature>
<protein>
    <submittedName>
        <fullName evidence="3">UPF0115 protein</fullName>
    </submittedName>
</protein>
<proteinExistence type="predicted"/>
<dbReference type="Proteomes" id="UP000614811">
    <property type="component" value="Unassembled WGS sequence"/>
</dbReference>
<dbReference type="PROSITE" id="PS50828">
    <property type="entry name" value="SMR"/>
    <property type="match status" value="1"/>
</dbReference>
<dbReference type="PANTHER" id="PTHR35562:SF2">
    <property type="entry name" value="DNA ENDONUCLEASE SMRA-RELATED"/>
    <property type="match status" value="1"/>
</dbReference>
<feature type="region of interest" description="Disordered" evidence="1">
    <location>
        <begin position="1"/>
        <end position="41"/>
    </location>
</feature>
<evidence type="ECO:0000259" key="2">
    <source>
        <dbReference type="PROSITE" id="PS50828"/>
    </source>
</evidence>
<keyword evidence="4" id="KW-1185">Reference proteome</keyword>
<gene>
    <name evidence="3" type="ORF">GCM10008090_17620</name>
</gene>
<dbReference type="Pfam" id="PF01713">
    <property type="entry name" value="Smr"/>
    <property type="match status" value="1"/>
</dbReference>
<dbReference type="SUPFAM" id="SSF160443">
    <property type="entry name" value="SMR domain-like"/>
    <property type="match status" value="1"/>
</dbReference>
<evidence type="ECO:0000256" key="1">
    <source>
        <dbReference type="SAM" id="MobiDB-lite"/>
    </source>
</evidence>
<dbReference type="EMBL" id="BMXA01000002">
    <property type="protein sequence ID" value="GHA08245.1"/>
    <property type="molecule type" value="Genomic_DNA"/>
</dbReference>
<dbReference type="InterPro" id="IPR036063">
    <property type="entry name" value="Smr_dom_sf"/>
</dbReference>
<reference evidence="3" key="2">
    <citation type="submission" date="2020-09" db="EMBL/GenBank/DDBJ databases">
        <authorList>
            <person name="Sun Q."/>
            <person name="Kim S."/>
        </authorList>
    </citation>
    <scope>NUCLEOTIDE SEQUENCE</scope>
    <source>
        <strain evidence="3">KCTC 12711</strain>
    </source>
</reference>
<dbReference type="RefSeq" id="WP_189399925.1">
    <property type="nucleotide sequence ID" value="NZ_BMXA01000002.1"/>
</dbReference>
<dbReference type="SMART" id="SM00463">
    <property type="entry name" value="SMR"/>
    <property type="match status" value="1"/>
</dbReference>
<organism evidence="3 4">
    <name type="scientific">Arenicella chitinivorans</name>
    <dbReference type="NCBI Taxonomy" id="1329800"/>
    <lineage>
        <taxon>Bacteria</taxon>
        <taxon>Pseudomonadati</taxon>
        <taxon>Pseudomonadota</taxon>
        <taxon>Gammaproteobacteria</taxon>
        <taxon>Arenicellales</taxon>
        <taxon>Arenicellaceae</taxon>
        <taxon>Arenicella</taxon>
    </lineage>
</organism>
<evidence type="ECO:0000313" key="4">
    <source>
        <dbReference type="Proteomes" id="UP000614811"/>
    </source>
</evidence>
<dbReference type="InterPro" id="IPR002625">
    <property type="entry name" value="Smr_dom"/>
</dbReference>
<dbReference type="AlphaFoldDB" id="A0A918RSK7"/>
<feature type="compositionally biased region" description="Basic and acidic residues" evidence="1">
    <location>
        <begin position="20"/>
        <end position="32"/>
    </location>
</feature>